<evidence type="ECO:0000313" key="2">
    <source>
        <dbReference type="Proteomes" id="UP000010471"/>
    </source>
</evidence>
<dbReference type="GO" id="GO:0003676">
    <property type="term" value="F:nucleic acid binding"/>
    <property type="evidence" value="ECO:0007669"/>
    <property type="project" value="InterPro"/>
</dbReference>
<dbReference type="AlphaFoldDB" id="K9WHI9"/>
<dbReference type="SUPFAM" id="SSF52980">
    <property type="entry name" value="Restriction endonuclease-like"/>
    <property type="match status" value="1"/>
</dbReference>
<organism evidence="1 2">
    <name type="scientific">Allocoleopsis franciscana PCC 7113</name>
    <dbReference type="NCBI Taxonomy" id="1173027"/>
    <lineage>
        <taxon>Bacteria</taxon>
        <taxon>Bacillati</taxon>
        <taxon>Cyanobacteriota</taxon>
        <taxon>Cyanophyceae</taxon>
        <taxon>Coleofasciculales</taxon>
        <taxon>Coleofasciculaceae</taxon>
        <taxon>Allocoleopsis</taxon>
        <taxon>Allocoleopsis franciscana</taxon>
    </lineage>
</organism>
<dbReference type="InterPro" id="IPR011856">
    <property type="entry name" value="tRNA_endonuc-like_dom_sf"/>
</dbReference>
<dbReference type="EMBL" id="CP003630">
    <property type="protein sequence ID" value="AFZ19276.1"/>
    <property type="molecule type" value="Genomic_DNA"/>
</dbReference>
<name>K9WHI9_9CYAN</name>
<dbReference type="KEGG" id="mic:Mic7113_3552"/>
<dbReference type="HOGENOM" id="CLU_132053_0_0_3"/>
<dbReference type="STRING" id="1173027.Mic7113_3552"/>
<proteinExistence type="predicted"/>
<dbReference type="eggNOG" id="ENOG5031F23">
    <property type="taxonomic scope" value="Bacteria"/>
</dbReference>
<keyword evidence="2" id="KW-1185">Reference proteome</keyword>
<accession>K9WHI9</accession>
<evidence type="ECO:0000313" key="1">
    <source>
        <dbReference type="EMBL" id="AFZ19276.1"/>
    </source>
</evidence>
<sequence>MNYLTPMPARDIYYDAVKNALIKDDWTITHDPLSLKWGKKDMYVDLGAEQFLAAERAERKIAVEIKSFTGLSEMSDLEKAIGQYIVYHDVLAQVEPDRVLYLAVSEEVARGLFEEPIGELLLRNNRVRLLVFEPDAEAIVKWIP</sequence>
<protein>
    <submittedName>
        <fullName evidence="1">XisH protein</fullName>
    </submittedName>
</protein>
<reference evidence="1 2" key="1">
    <citation type="submission" date="2012-06" db="EMBL/GenBank/DDBJ databases">
        <title>Finished chromosome of genome of Microcoleus sp. PCC 7113.</title>
        <authorList>
            <consortium name="US DOE Joint Genome Institute"/>
            <person name="Gugger M."/>
            <person name="Coursin T."/>
            <person name="Rippka R."/>
            <person name="Tandeau De Marsac N."/>
            <person name="Huntemann M."/>
            <person name="Wei C.-L."/>
            <person name="Han J."/>
            <person name="Detter J.C."/>
            <person name="Han C."/>
            <person name="Tapia R."/>
            <person name="Chen A."/>
            <person name="Kyrpides N."/>
            <person name="Mavromatis K."/>
            <person name="Markowitz V."/>
            <person name="Szeto E."/>
            <person name="Ivanova N."/>
            <person name="Pagani I."/>
            <person name="Pati A."/>
            <person name="Goodwin L."/>
            <person name="Nordberg H.P."/>
            <person name="Cantor M.N."/>
            <person name="Hua S.X."/>
            <person name="Woyke T."/>
            <person name="Kerfeld C.A."/>
        </authorList>
    </citation>
    <scope>NUCLEOTIDE SEQUENCE [LARGE SCALE GENOMIC DNA]</scope>
    <source>
        <strain evidence="1 2">PCC 7113</strain>
    </source>
</reference>
<dbReference type="Gene3D" id="3.40.1350.10">
    <property type="match status" value="1"/>
</dbReference>
<dbReference type="CDD" id="cd22366">
    <property type="entry name" value="XisH-like"/>
    <property type="match status" value="1"/>
</dbReference>
<dbReference type="PATRIC" id="fig|1173027.3.peg.3906"/>
<dbReference type="InterPro" id="IPR014919">
    <property type="entry name" value="XisH"/>
</dbReference>
<dbReference type="Proteomes" id="UP000010471">
    <property type="component" value="Chromosome"/>
</dbReference>
<dbReference type="Pfam" id="PF08814">
    <property type="entry name" value="XisH"/>
    <property type="match status" value="1"/>
</dbReference>
<dbReference type="InterPro" id="IPR011335">
    <property type="entry name" value="Restrct_endonuc-II-like"/>
</dbReference>
<gene>
    <name evidence="1" type="ORF">Mic7113_3552</name>
</gene>